<keyword evidence="2" id="KW-0238">DNA-binding</keyword>
<dbReference type="Proteomes" id="UP000254651">
    <property type="component" value="Unassembled WGS sequence"/>
</dbReference>
<dbReference type="PROSITE" id="PS51077">
    <property type="entry name" value="HTH_ICLR"/>
    <property type="match status" value="1"/>
</dbReference>
<evidence type="ECO:0000259" key="4">
    <source>
        <dbReference type="PROSITE" id="PS51077"/>
    </source>
</evidence>
<dbReference type="PANTHER" id="PTHR30136:SF24">
    <property type="entry name" value="HTH-TYPE TRANSCRIPTIONAL REPRESSOR ALLR"/>
    <property type="match status" value="1"/>
</dbReference>
<reference evidence="6 7" key="1">
    <citation type="submission" date="2018-06" db="EMBL/GenBank/DDBJ databases">
        <authorList>
            <consortium name="Pathogen Informatics"/>
            <person name="Doyle S."/>
        </authorList>
    </citation>
    <scope>NUCLEOTIDE SEQUENCE [LARGE SCALE GENOMIC DNA]</scope>
    <source>
        <strain evidence="6 7">NCTC10295</strain>
    </source>
</reference>
<keyword evidence="1" id="KW-0805">Transcription regulation</keyword>
<dbReference type="InterPro" id="IPR050707">
    <property type="entry name" value="HTH_MetabolicPath_Reg"/>
</dbReference>
<evidence type="ECO:0000256" key="3">
    <source>
        <dbReference type="ARBA" id="ARBA00023163"/>
    </source>
</evidence>
<dbReference type="PANTHER" id="PTHR30136">
    <property type="entry name" value="HELIX-TURN-HELIX TRANSCRIPTIONAL REGULATOR, ICLR FAMILY"/>
    <property type="match status" value="1"/>
</dbReference>
<evidence type="ECO:0000313" key="7">
    <source>
        <dbReference type="Proteomes" id="UP000254651"/>
    </source>
</evidence>
<dbReference type="SUPFAM" id="SSF46785">
    <property type="entry name" value="Winged helix' DNA-binding domain"/>
    <property type="match status" value="1"/>
</dbReference>
<proteinExistence type="predicted"/>
<name>A0A378UGM5_BERDE</name>
<protein>
    <submittedName>
        <fullName evidence="6">Pectin degradation repressor protein kdgR</fullName>
    </submittedName>
</protein>
<keyword evidence="7" id="KW-1185">Reference proteome</keyword>
<evidence type="ECO:0000313" key="6">
    <source>
        <dbReference type="EMBL" id="STZ76455.1"/>
    </source>
</evidence>
<organism evidence="6 7">
    <name type="scientific">Bergeriella denitrificans</name>
    <name type="common">Neisseria denitrificans</name>
    <dbReference type="NCBI Taxonomy" id="494"/>
    <lineage>
        <taxon>Bacteria</taxon>
        <taxon>Pseudomonadati</taxon>
        <taxon>Pseudomonadota</taxon>
        <taxon>Betaproteobacteria</taxon>
        <taxon>Neisseriales</taxon>
        <taxon>Neisseriaceae</taxon>
        <taxon>Bergeriella</taxon>
    </lineage>
</organism>
<dbReference type="RefSeq" id="WP_066078383.1">
    <property type="nucleotide sequence ID" value="NZ_CP181246.1"/>
</dbReference>
<feature type="domain" description="IclR-ED" evidence="5">
    <location>
        <begin position="63"/>
        <end position="239"/>
    </location>
</feature>
<dbReference type="GO" id="GO:0003677">
    <property type="term" value="F:DNA binding"/>
    <property type="evidence" value="ECO:0007669"/>
    <property type="project" value="UniProtKB-KW"/>
</dbReference>
<dbReference type="InterPro" id="IPR036388">
    <property type="entry name" value="WH-like_DNA-bd_sf"/>
</dbReference>
<dbReference type="AlphaFoldDB" id="A0A378UGM5"/>
<dbReference type="PROSITE" id="PS51078">
    <property type="entry name" value="ICLR_ED"/>
    <property type="match status" value="1"/>
</dbReference>
<accession>A0A378UGM5</accession>
<dbReference type="Gene3D" id="1.10.10.10">
    <property type="entry name" value="Winged helix-like DNA-binding domain superfamily/Winged helix DNA-binding domain"/>
    <property type="match status" value="1"/>
</dbReference>
<dbReference type="Pfam" id="PF01614">
    <property type="entry name" value="IclR_C"/>
    <property type="match status" value="1"/>
</dbReference>
<dbReference type="Gene3D" id="3.30.450.40">
    <property type="match status" value="1"/>
</dbReference>
<dbReference type="InterPro" id="IPR014757">
    <property type="entry name" value="Tscrpt_reg_IclR_C"/>
</dbReference>
<feature type="domain" description="HTH iclR-type" evidence="4">
    <location>
        <begin position="1"/>
        <end position="63"/>
    </location>
</feature>
<dbReference type="SUPFAM" id="SSF55781">
    <property type="entry name" value="GAF domain-like"/>
    <property type="match status" value="1"/>
</dbReference>
<sequence length="239" mass="26087">MHLLNRAFSVSAYINAADRPVSPREIAQALSIPLSTLYRLLAVLKDWGYAADCFEAGLLTSGPVFLHNGLYLRYGLLPQAAHNALRKLAAQTRETVAVIASTPVQTVCIDMVESPQRLRCSFAVSEAQSPVLGASAKTLLAFHTPEKCKEIMNQSPLDEAARHNLQQALQDIRRQGYGTSLGEVDDNIWGVSAPVRKKDALLGVVTVMVPEHRAAGQRECFIRPLLDCTASINELIQLA</sequence>
<dbReference type="Pfam" id="PF09339">
    <property type="entry name" value="HTH_IclR"/>
    <property type="match status" value="1"/>
</dbReference>
<dbReference type="InterPro" id="IPR005471">
    <property type="entry name" value="Tscrpt_reg_IclR_N"/>
</dbReference>
<evidence type="ECO:0000256" key="1">
    <source>
        <dbReference type="ARBA" id="ARBA00023015"/>
    </source>
</evidence>
<dbReference type="InterPro" id="IPR029016">
    <property type="entry name" value="GAF-like_dom_sf"/>
</dbReference>
<evidence type="ECO:0000259" key="5">
    <source>
        <dbReference type="PROSITE" id="PS51078"/>
    </source>
</evidence>
<dbReference type="EMBL" id="UGQS01000002">
    <property type="protein sequence ID" value="STZ76455.1"/>
    <property type="molecule type" value="Genomic_DNA"/>
</dbReference>
<dbReference type="GO" id="GO:0045892">
    <property type="term" value="P:negative regulation of DNA-templated transcription"/>
    <property type="evidence" value="ECO:0007669"/>
    <property type="project" value="TreeGrafter"/>
</dbReference>
<dbReference type="GO" id="GO:0003700">
    <property type="term" value="F:DNA-binding transcription factor activity"/>
    <property type="evidence" value="ECO:0007669"/>
    <property type="project" value="TreeGrafter"/>
</dbReference>
<keyword evidence="3" id="KW-0804">Transcription</keyword>
<gene>
    <name evidence="6" type="primary">kdgR_1</name>
    <name evidence="6" type="ORF">NCTC10295_01225</name>
</gene>
<evidence type="ECO:0000256" key="2">
    <source>
        <dbReference type="ARBA" id="ARBA00023125"/>
    </source>
</evidence>
<dbReference type="InterPro" id="IPR036390">
    <property type="entry name" value="WH_DNA-bd_sf"/>
</dbReference>